<name>A0A839GN02_9BACT</name>
<dbReference type="InterPro" id="IPR012347">
    <property type="entry name" value="Ferritin-like"/>
</dbReference>
<dbReference type="SUPFAM" id="SSF47240">
    <property type="entry name" value="Ferritin-like"/>
    <property type="match status" value="1"/>
</dbReference>
<organism evidence="1 2">
    <name type="scientific">Rufibacter quisquiliarum</name>
    <dbReference type="NCBI Taxonomy" id="1549639"/>
    <lineage>
        <taxon>Bacteria</taxon>
        <taxon>Pseudomonadati</taxon>
        <taxon>Bacteroidota</taxon>
        <taxon>Cytophagia</taxon>
        <taxon>Cytophagales</taxon>
        <taxon>Hymenobacteraceae</taxon>
        <taxon>Rufibacter</taxon>
    </lineage>
</organism>
<evidence type="ECO:0000313" key="2">
    <source>
        <dbReference type="Proteomes" id="UP000563094"/>
    </source>
</evidence>
<comment type="caution">
    <text evidence="1">The sequence shown here is derived from an EMBL/GenBank/DDBJ whole genome shotgun (WGS) entry which is preliminary data.</text>
</comment>
<gene>
    <name evidence="1" type="ORF">FHS90_000505</name>
</gene>
<dbReference type="InterPro" id="IPR052703">
    <property type="entry name" value="Aromatic_CoA_ox/epox"/>
</dbReference>
<dbReference type="EC" id="1.14.13.149" evidence="1"/>
<keyword evidence="1" id="KW-0560">Oxidoreductase</keyword>
<dbReference type="GO" id="GO:0097266">
    <property type="term" value="F:phenylacetyl-CoA 1,2-epoxidase activity"/>
    <property type="evidence" value="ECO:0007669"/>
    <property type="project" value="UniProtKB-EC"/>
</dbReference>
<dbReference type="PANTHER" id="PTHR30458">
    <property type="entry name" value="PHENYLACETIC ACID DEGRADATION PROTEIN PAA"/>
    <property type="match status" value="1"/>
</dbReference>
<dbReference type="GO" id="GO:0010124">
    <property type="term" value="P:phenylacetate catabolic process"/>
    <property type="evidence" value="ECO:0007669"/>
    <property type="project" value="InterPro"/>
</dbReference>
<dbReference type="EMBL" id="JACJIQ010000001">
    <property type="protein sequence ID" value="MBA9075808.1"/>
    <property type="molecule type" value="Genomic_DNA"/>
</dbReference>
<dbReference type="NCBIfam" id="TIGR02158">
    <property type="entry name" value="PA_CoA_Oxy3"/>
    <property type="match status" value="1"/>
</dbReference>
<dbReference type="RefSeq" id="WP_182511478.1">
    <property type="nucleotide sequence ID" value="NZ_JACJIQ010000001.1"/>
</dbReference>
<dbReference type="GO" id="GO:0005829">
    <property type="term" value="C:cytosol"/>
    <property type="evidence" value="ECO:0007669"/>
    <property type="project" value="TreeGrafter"/>
</dbReference>
<dbReference type="Proteomes" id="UP000563094">
    <property type="component" value="Unassembled WGS sequence"/>
</dbReference>
<proteinExistence type="predicted"/>
<reference evidence="1 2" key="1">
    <citation type="submission" date="2020-08" db="EMBL/GenBank/DDBJ databases">
        <title>Genomic Encyclopedia of Type Strains, Phase IV (KMG-IV): sequencing the most valuable type-strain genomes for metagenomic binning, comparative biology and taxonomic classification.</title>
        <authorList>
            <person name="Goeker M."/>
        </authorList>
    </citation>
    <scope>NUCLEOTIDE SEQUENCE [LARGE SCALE GENOMIC DNA]</scope>
    <source>
        <strain evidence="1 2">DSM 29854</strain>
    </source>
</reference>
<evidence type="ECO:0000313" key="1">
    <source>
        <dbReference type="EMBL" id="MBA9075808.1"/>
    </source>
</evidence>
<dbReference type="Pfam" id="PF05138">
    <property type="entry name" value="PaaA_PaaC"/>
    <property type="match status" value="1"/>
</dbReference>
<keyword evidence="2" id="KW-1185">Reference proteome</keyword>
<sequence>MQDLALKDLLYKIADDELILGHRNSEWTGIGPMLEEDIAFSSMAQDKLGHSLAFYTLLHELGEGDPDTVAFMRNADQFHNCQLVELPIGEYDFSLIRHFLFDNAELLRFEALSQSSHEEVAKIAAKLKGEIKYHVLHANTMVKQLGTATQDSISRLQQSLEYALPFALGIFEPSTYEQELIDTGIYIGEAALQAQWQERISAVLAKTSLKQPDWASLQPVYGGRYGQHTQHLQPLLDEMAEVFKIDPTAEW</sequence>
<protein>
    <submittedName>
        <fullName evidence="1">Ring-1,2-phenylacetyl-CoA epoxidase subunit PaaC</fullName>
        <ecNumber evidence="1">1.14.13.149</ecNumber>
    </submittedName>
</protein>
<dbReference type="InterPro" id="IPR011882">
    <property type="entry name" value="PaaC"/>
</dbReference>
<dbReference type="AlphaFoldDB" id="A0A839GN02"/>
<dbReference type="PANTHER" id="PTHR30458:SF0">
    <property type="entry name" value="1,2-PHENYLACETYL-COA EPOXIDASE, SUBUNIT C"/>
    <property type="match status" value="1"/>
</dbReference>
<dbReference type="InterPro" id="IPR009078">
    <property type="entry name" value="Ferritin-like_SF"/>
</dbReference>
<dbReference type="Gene3D" id="1.20.1260.10">
    <property type="match status" value="1"/>
</dbReference>
<dbReference type="InterPro" id="IPR007814">
    <property type="entry name" value="PaaA_PaaC"/>
</dbReference>
<accession>A0A839GN02</accession>